<dbReference type="Pfam" id="PF04023">
    <property type="entry name" value="FeoA"/>
    <property type="match status" value="1"/>
</dbReference>
<keyword evidence="11" id="KW-0804">Transcription</keyword>
<dbReference type="Pfam" id="PF02742">
    <property type="entry name" value="Fe_dep_repr_C"/>
    <property type="match status" value="1"/>
</dbReference>
<dbReference type="SUPFAM" id="SSF47979">
    <property type="entry name" value="Iron-dependent repressor protein, dimerization domain"/>
    <property type="match status" value="1"/>
</dbReference>
<proteinExistence type="inferred from homology"/>
<evidence type="ECO:0000313" key="18">
    <source>
        <dbReference type="Proteomes" id="UP000198461"/>
    </source>
</evidence>
<dbReference type="Pfam" id="PF01325">
    <property type="entry name" value="Fe_dep_repress"/>
    <property type="match status" value="1"/>
</dbReference>
<keyword evidence="7" id="KW-0408">Iron</keyword>
<dbReference type="InterPro" id="IPR001367">
    <property type="entry name" value="Fe_dep_repressor"/>
</dbReference>
<evidence type="ECO:0000256" key="14">
    <source>
        <dbReference type="ARBA" id="ARBA00032593"/>
    </source>
</evidence>
<dbReference type="SMART" id="SM00899">
    <property type="entry name" value="FeoA"/>
    <property type="match status" value="1"/>
</dbReference>
<dbReference type="Proteomes" id="UP000198461">
    <property type="component" value="Unassembled WGS sequence"/>
</dbReference>
<organism evidence="17 18">
    <name type="scientific">Sulfurivirga caldicuralii</name>
    <dbReference type="NCBI Taxonomy" id="364032"/>
    <lineage>
        <taxon>Bacteria</taxon>
        <taxon>Pseudomonadati</taxon>
        <taxon>Pseudomonadota</taxon>
        <taxon>Gammaproteobacteria</taxon>
        <taxon>Thiotrichales</taxon>
        <taxon>Piscirickettsiaceae</taxon>
        <taxon>Sulfurivirga</taxon>
    </lineage>
</organism>
<dbReference type="PANTHER" id="PTHR33238">
    <property type="entry name" value="IRON (METAL) DEPENDENT REPRESSOR, DTXR FAMILY"/>
    <property type="match status" value="1"/>
</dbReference>
<dbReference type="GO" id="GO:0003677">
    <property type="term" value="F:DNA binding"/>
    <property type="evidence" value="ECO:0007669"/>
    <property type="project" value="UniProtKB-KW"/>
</dbReference>
<dbReference type="InterPro" id="IPR038157">
    <property type="entry name" value="FeoA_core_dom"/>
</dbReference>
<evidence type="ECO:0000259" key="16">
    <source>
        <dbReference type="PROSITE" id="PS50944"/>
    </source>
</evidence>
<comment type="similarity">
    <text evidence="2">Belongs to the DtxR/MntR family.</text>
</comment>
<dbReference type="GO" id="GO:0003700">
    <property type="term" value="F:DNA-binding transcription factor activity"/>
    <property type="evidence" value="ECO:0007669"/>
    <property type="project" value="InterPro"/>
</dbReference>
<evidence type="ECO:0000256" key="10">
    <source>
        <dbReference type="ARBA" id="ARBA00023159"/>
    </source>
</evidence>
<evidence type="ECO:0000256" key="12">
    <source>
        <dbReference type="ARBA" id="ARBA00023211"/>
    </source>
</evidence>
<evidence type="ECO:0000256" key="11">
    <source>
        <dbReference type="ARBA" id="ARBA00023163"/>
    </source>
</evidence>
<dbReference type="AlphaFoldDB" id="A0A1N6GWB4"/>
<dbReference type="GO" id="GO:0046983">
    <property type="term" value="F:protein dimerization activity"/>
    <property type="evidence" value="ECO:0007669"/>
    <property type="project" value="InterPro"/>
</dbReference>
<keyword evidence="18" id="KW-1185">Reference proteome</keyword>
<evidence type="ECO:0000256" key="4">
    <source>
        <dbReference type="ARBA" id="ARBA00022386"/>
    </source>
</evidence>
<evidence type="ECO:0000256" key="6">
    <source>
        <dbReference type="ARBA" id="ARBA00022491"/>
    </source>
</evidence>
<comment type="function">
    <text evidence="13">In the presence of manganese, represses expression of mntH and mntS. Up-regulates expression of mntP.</text>
</comment>
<dbReference type="Gene3D" id="2.30.30.90">
    <property type="match status" value="1"/>
</dbReference>
<dbReference type="GO" id="GO:0046914">
    <property type="term" value="F:transition metal ion binding"/>
    <property type="evidence" value="ECO:0007669"/>
    <property type="project" value="InterPro"/>
</dbReference>
<feature type="domain" description="HTH dtxR-type" evidence="16">
    <location>
        <begin position="1"/>
        <end position="66"/>
    </location>
</feature>
<reference evidence="17 18" key="1">
    <citation type="submission" date="2016-11" db="EMBL/GenBank/DDBJ databases">
        <authorList>
            <person name="Jaros S."/>
            <person name="Januszkiewicz K."/>
            <person name="Wedrychowicz H."/>
        </authorList>
    </citation>
    <scope>NUCLEOTIDE SEQUENCE [LARGE SCALE GENOMIC DNA]</scope>
    <source>
        <strain evidence="17 18">DSM 17737</strain>
    </source>
</reference>
<dbReference type="InterPro" id="IPR022689">
    <property type="entry name" value="Iron_dep_repressor"/>
</dbReference>
<dbReference type="Gene3D" id="1.10.10.10">
    <property type="entry name" value="Winged helix-like DNA-binding domain superfamily/Winged helix DNA-binding domain"/>
    <property type="match status" value="1"/>
</dbReference>
<dbReference type="GO" id="GO:0045892">
    <property type="term" value="P:negative regulation of DNA-templated transcription"/>
    <property type="evidence" value="ECO:0007669"/>
    <property type="project" value="TreeGrafter"/>
</dbReference>
<keyword evidence="9" id="KW-0238">DNA-binding</keyword>
<evidence type="ECO:0000256" key="9">
    <source>
        <dbReference type="ARBA" id="ARBA00023125"/>
    </source>
</evidence>
<dbReference type="InterPro" id="IPR036421">
    <property type="entry name" value="Fe_dep_repressor_sf"/>
</dbReference>
<dbReference type="PROSITE" id="PS50944">
    <property type="entry name" value="HTH_DTXR"/>
    <property type="match status" value="1"/>
</dbReference>
<keyword evidence="6" id="KW-0678">Repressor</keyword>
<evidence type="ECO:0000313" key="17">
    <source>
        <dbReference type="EMBL" id="SIO11752.1"/>
    </source>
</evidence>
<dbReference type="InterPro" id="IPR008988">
    <property type="entry name" value="Transcriptional_repressor_C"/>
</dbReference>
<keyword evidence="10" id="KW-0010">Activator</keyword>
<dbReference type="InterPro" id="IPR022687">
    <property type="entry name" value="HTH_DTXR"/>
</dbReference>
<dbReference type="STRING" id="364032.SAMN05443662_1526"/>
<dbReference type="FunFam" id="1.10.60.10:FF:000004">
    <property type="entry name" value="DtxR family transcriptional regulator"/>
    <property type="match status" value="1"/>
</dbReference>
<keyword evidence="8" id="KW-0805">Transcription regulation</keyword>
<evidence type="ECO:0000256" key="3">
    <source>
        <dbReference type="ARBA" id="ARBA00011738"/>
    </source>
</evidence>
<dbReference type="InterPro" id="IPR036390">
    <property type="entry name" value="WH_DNA-bd_sf"/>
</dbReference>
<sequence>MPDMHSRSVQDYLKALYKLQHNDTPVSTSELAARLHVAPASATAMIKKLADAGLVEHVPYQGSRLTESGRREAVNMVRRHRIIEQFLQEVLHYRWDEVDEEAEVLEHAVSDKMVDRMWEVLGRPSHDPHGSPIPDADGHVPHQPGTPLSEWPDNTPATIVRLVERSPEELRYFAQQGIRPGEAVQIVQRAPFDGPITIRTASGETSLSPELAQAIHVQ</sequence>
<dbReference type="SUPFAM" id="SSF50037">
    <property type="entry name" value="C-terminal domain of transcriptional repressors"/>
    <property type="match status" value="1"/>
</dbReference>
<comment type="subcellular location">
    <subcellularLocation>
        <location evidence="1">Cytoplasm</location>
    </subcellularLocation>
</comment>
<feature type="region of interest" description="Disordered" evidence="15">
    <location>
        <begin position="124"/>
        <end position="154"/>
    </location>
</feature>
<keyword evidence="12" id="KW-0464">Manganese</keyword>
<dbReference type="RefSeq" id="WP_074201773.1">
    <property type="nucleotide sequence ID" value="NZ_FSRE01000003.1"/>
</dbReference>
<evidence type="ECO:0000256" key="15">
    <source>
        <dbReference type="SAM" id="MobiDB-lite"/>
    </source>
</evidence>
<dbReference type="Gene3D" id="1.10.60.10">
    <property type="entry name" value="Iron dependent repressor, metal binding and dimerisation domain"/>
    <property type="match status" value="1"/>
</dbReference>
<accession>A0A1N6GWB4</accession>
<dbReference type="SMART" id="SM00529">
    <property type="entry name" value="HTH_DTXR"/>
    <property type="match status" value="1"/>
</dbReference>
<comment type="subunit">
    <text evidence="3">Homodimer.</text>
</comment>
<evidence type="ECO:0000256" key="13">
    <source>
        <dbReference type="ARBA" id="ARBA00025185"/>
    </source>
</evidence>
<protein>
    <recommendedName>
        <fullName evidence="4">Transcriptional regulator MntR</fullName>
    </recommendedName>
    <alternativeName>
        <fullName evidence="14">Manganese transport regulator</fullName>
    </alternativeName>
</protein>
<name>A0A1N6GWB4_9GAMM</name>
<evidence type="ECO:0000256" key="7">
    <source>
        <dbReference type="ARBA" id="ARBA00023004"/>
    </source>
</evidence>
<gene>
    <name evidence="17" type="ORF">SAMN05443662_1526</name>
</gene>
<evidence type="ECO:0000256" key="1">
    <source>
        <dbReference type="ARBA" id="ARBA00004496"/>
    </source>
</evidence>
<evidence type="ECO:0000256" key="8">
    <source>
        <dbReference type="ARBA" id="ARBA00023015"/>
    </source>
</evidence>
<keyword evidence="5" id="KW-0963">Cytoplasm</keyword>
<dbReference type="OrthoDB" id="9791355at2"/>
<evidence type="ECO:0000256" key="5">
    <source>
        <dbReference type="ARBA" id="ARBA00022490"/>
    </source>
</evidence>
<evidence type="ECO:0000256" key="2">
    <source>
        <dbReference type="ARBA" id="ARBA00007871"/>
    </source>
</evidence>
<dbReference type="GO" id="GO:0005737">
    <property type="term" value="C:cytoplasm"/>
    <property type="evidence" value="ECO:0007669"/>
    <property type="project" value="UniProtKB-SubCell"/>
</dbReference>
<dbReference type="InterPro" id="IPR050536">
    <property type="entry name" value="DtxR_MntR_Metal-Reg"/>
</dbReference>
<dbReference type="PANTHER" id="PTHR33238:SF11">
    <property type="entry name" value="TRANSCRIPTIONAL REGULATOR MNTR"/>
    <property type="match status" value="1"/>
</dbReference>
<dbReference type="SUPFAM" id="SSF46785">
    <property type="entry name" value="Winged helix' DNA-binding domain"/>
    <property type="match status" value="1"/>
</dbReference>
<dbReference type="EMBL" id="FSRE01000003">
    <property type="protein sequence ID" value="SIO11752.1"/>
    <property type="molecule type" value="Genomic_DNA"/>
</dbReference>
<dbReference type="InterPro" id="IPR036388">
    <property type="entry name" value="WH-like_DNA-bd_sf"/>
</dbReference>
<dbReference type="InterPro" id="IPR007167">
    <property type="entry name" value="Fe-transptr_FeoA-like"/>
</dbReference>